<gene>
    <name evidence="2" type="ORF">H8F01_15320</name>
</gene>
<dbReference type="RefSeq" id="WP_187055934.1">
    <property type="nucleotide sequence ID" value="NZ_CP060412.1"/>
</dbReference>
<dbReference type="AlphaFoldDB" id="A0A7G8Q103"/>
<reference evidence="2 3" key="1">
    <citation type="submission" date="2020-08" db="EMBL/GenBank/DDBJ databases">
        <title>Dyella sp. G9 isolated from forest soil.</title>
        <authorList>
            <person name="Fu J."/>
            <person name="Qiu L."/>
        </authorList>
    </citation>
    <scope>NUCLEOTIDE SEQUENCE [LARGE SCALE GENOMIC DNA]</scope>
    <source>
        <strain evidence="2 3">G9</strain>
    </source>
</reference>
<protein>
    <submittedName>
        <fullName evidence="2">TolC family protein</fullName>
    </submittedName>
</protein>
<comment type="similarity">
    <text evidence="1">Belongs to the outer membrane factor (OMF) (TC 1.B.17) family.</text>
</comment>
<dbReference type="KEGG" id="dtl:H8F01_15320"/>
<dbReference type="Gene3D" id="2.20.200.10">
    <property type="entry name" value="Outer membrane efflux proteins (OEP)"/>
    <property type="match status" value="1"/>
</dbReference>
<dbReference type="EMBL" id="CP060412">
    <property type="protein sequence ID" value="QNK00461.1"/>
    <property type="molecule type" value="Genomic_DNA"/>
</dbReference>
<accession>A0A7G8Q103</accession>
<dbReference type="Gene3D" id="1.20.1600.10">
    <property type="entry name" value="Outer membrane efflux proteins (OEP)"/>
    <property type="match status" value="1"/>
</dbReference>
<keyword evidence="3" id="KW-1185">Reference proteome</keyword>
<dbReference type="SUPFAM" id="SSF56954">
    <property type="entry name" value="Outer membrane efflux proteins (OEP)"/>
    <property type="match status" value="1"/>
</dbReference>
<name>A0A7G8Q103_9GAMM</name>
<dbReference type="GO" id="GO:0015562">
    <property type="term" value="F:efflux transmembrane transporter activity"/>
    <property type="evidence" value="ECO:0007669"/>
    <property type="project" value="InterPro"/>
</dbReference>
<evidence type="ECO:0000313" key="3">
    <source>
        <dbReference type="Proteomes" id="UP000515873"/>
    </source>
</evidence>
<dbReference type="InterPro" id="IPR010131">
    <property type="entry name" value="MdtP/NodT-like"/>
</dbReference>
<dbReference type="PANTHER" id="PTHR30203">
    <property type="entry name" value="OUTER MEMBRANE CATION EFFLUX PROTEIN"/>
    <property type="match status" value="1"/>
</dbReference>
<organism evidence="2 3">
    <name type="scientific">Dyella telluris</name>
    <dbReference type="NCBI Taxonomy" id="2763498"/>
    <lineage>
        <taxon>Bacteria</taxon>
        <taxon>Pseudomonadati</taxon>
        <taxon>Pseudomonadota</taxon>
        <taxon>Gammaproteobacteria</taxon>
        <taxon>Lysobacterales</taxon>
        <taxon>Rhodanobacteraceae</taxon>
        <taxon>Dyella</taxon>
    </lineage>
</organism>
<dbReference type="Pfam" id="PF02321">
    <property type="entry name" value="OEP"/>
    <property type="match status" value="2"/>
</dbReference>
<dbReference type="Proteomes" id="UP000515873">
    <property type="component" value="Chromosome"/>
</dbReference>
<evidence type="ECO:0000256" key="1">
    <source>
        <dbReference type="ARBA" id="ARBA00007613"/>
    </source>
</evidence>
<dbReference type="InterPro" id="IPR003423">
    <property type="entry name" value="OMP_efflux"/>
</dbReference>
<evidence type="ECO:0000313" key="2">
    <source>
        <dbReference type="EMBL" id="QNK00461.1"/>
    </source>
</evidence>
<proteinExistence type="inferred from homology"/>
<sequence length="490" mass="52735">MLQRRNNPDLPNMEAAPRRDRHLLVSGLLAFGLAVLAGCSVAPLPELKPPVPDAWRNAPAGVAPPSADLRGWWQALGDPALDDLVNRALQNNLDVAQASERLRAARTLNHHAHDPYLPSLHGRTNDVIDPDTTASYFVVGFDALWELPLFGAWQSSKRVAQGQENGADAALRGAQVSMVAEVSRRWVELRSAQEQARLLTGIRDAQKEKLRLVQVREQLRLVPPAEVAKVQAELARSEAALAEPMQVINASAQQLAVLLGQPEPDAAWLTPGPQPRLGQWQLTTAPADMLRARPEIASAEAEVLRAAGEAGMSHADIWPHIGLGASLQWSANILSNYRAHTGEAISSIGPVIDIPLFDWGQRVSAAHAKDHELKAAVYAYRQAVLQGVAEAETAMGDLEQLRMREEATQHATEALGSSMAALHKRAELNLGSNLDVQDGLIENQRAQLELVSAIAARDLAYVSLYKALGGAHMPNPPAPAPAAAESGSPN</sequence>